<keyword evidence="2" id="KW-0732">Signal</keyword>
<dbReference type="Gene3D" id="3.40.30.10">
    <property type="entry name" value="Glutaredoxin"/>
    <property type="match status" value="1"/>
</dbReference>
<dbReference type="AlphaFoldDB" id="A0A4S4NBH7"/>
<dbReference type="PROSITE" id="PS00194">
    <property type="entry name" value="THIOREDOXIN_1"/>
    <property type="match status" value="1"/>
</dbReference>
<dbReference type="InterPro" id="IPR013766">
    <property type="entry name" value="Thioredoxin_domain"/>
</dbReference>
<dbReference type="InterPro" id="IPR036249">
    <property type="entry name" value="Thioredoxin-like_sf"/>
</dbReference>
<keyword evidence="5" id="KW-1185">Reference proteome</keyword>
<dbReference type="SUPFAM" id="SSF52833">
    <property type="entry name" value="Thioredoxin-like"/>
    <property type="match status" value="1"/>
</dbReference>
<protein>
    <submittedName>
        <fullName evidence="4">Thioredoxin</fullName>
    </submittedName>
</protein>
<organism evidence="4 5">
    <name type="scientific">Aliishimia ponticola</name>
    <dbReference type="NCBI Taxonomy" id="2499833"/>
    <lineage>
        <taxon>Bacteria</taxon>
        <taxon>Pseudomonadati</taxon>
        <taxon>Pseudomonadota</taxon>
        <taxon>Alphaproteobacteria</taxon>
        <taxon>Rhodobacterales</taxon>
        <taxon>Paracoccaceae</taxon>
        <taxon>Aliishimia</taxon>
    </lineage>
</organism>
<dbReference type="InterPro" id="IPR017937">
    <property type="entry name" value="Thioredoxin_CS"/>
</dbReference>
<evidence type="ECO:0000259" key="3">
    <source>
        <dbReference type="PROSITE" id="PS51352"/>
    </source>
</evidence>
<dbReference type="GO" id="GO:0015036">
    <property type="term" value="F:disulfide oxidoreductase activity"/>
    <property type="evidence" value="ECO:0007669"/>
    <property type="project" value="UniProtKB-ARBA"/>
</dbReference>
<dbReference type="OrthoDB" id="7950124at2"/>
<accession>A0A4S4NBH7</accession>
<reference evidence="4 5" key="1">
    <citation type="submission" date="2019-04" db="EMBL/GenBank/DDBJ databases">
        <title>Shimia ponticola sp. nov., isolated from seawater.</title>
        <authorList>
            <person name="Kim Y.-O."/>
            <person name="Yoon J.-H."/>
        </authorList>
    </citation>
    <scope>NUCLEOTIDE SEQUENCE [LARGE SCALE GENOMIC DNA]</scope>
    <source>
        <strain evidence="4 5">MYP11</strain>
    </source>
</reference>
<dbReference type="RefSeq" id="WP_136464074.1">
    <property type="nucleotide sequence ID" value="NZ_SRKY01000004.1"/>
</dbReference>
<feature type="chain" id="PRO_5020381549" evidence="2">
    <location>
        <begin position="23"/>
        <end position="140"/>
    </location>
</feature>
<dbReference type="CDD" id="cd02947">
    <property type="entry name" value="TRX_family"/>
    <property type="match status" value="1"/>
</dbReference>
<evidence type="ECO:0000313" key="5">
    <source>
        <dbReference type="Proteomes" id="UP000306602"/>
    </source>
</evidence>
<dbReference type="Proteomes" id="UP000306602">
    <property type="component" value="Unassembled WGS sequence"/>
</dbReference>
<comment type="caution">
    <text evidence="4">The sequence shown here is derived from an EMBL/GenBank/DDBJ whole genome shotgun (WGS) entry which is preliminary data.</text>
</comment>
<gene>
    <name evidence="4" type="ORF">E4Z66_16120</name>
</gene>
<dbReference type="Pfam" id="PF00085">
    <property type="entry name" value="Thioredoxin"/>
    <property type="match status" value="1"/>
</dbReference>
<dbReference type="PROSITE" id="PS51352">
    <property type="entry name" value="THIOREDOXIN_2"/>
    <property type="match status" value="1"/>
</dbReference>
<evidence type="ECO:0000256" key="1">
    <source>
        <dbReference type="ARBA" id="ARBA00023284"/>
    </source>
</evidence>
<sequence>MQRRTFLTASLLAAVAPALAFASDSMIQFDDSDPIQTALAEGKTVFVDYSATWCGTCARQARVIDALRSQNPDYDANIVFVNVDWDDYKSAPVTTSRNIPRRSTLLVLKGDAELGRIVAGTAEAEIKALMDTALKAATTS</sequence>
<dbReference type="EMBL" id="SRKY01000004">
    <property type="protein sequence ID" value="THH35341.1"/>
    <property type="molecule type" value="Genomic_DNA"/>
</dbReference>
<proteinExistence type="predicted"/>
<feature type="signal peptide" evidence="2">
    <location>
        <begin position="1"/>
        <end position="22"/>
    </location>
</feature>
<name>A0A4S4NBH7_9RHOB</name>
<keyword evidence="1" id="KW-0676">Redox-active center</keyword>
<evidence type="ECO:0000256" key="2">
    <source>
        <dbReference type="SAM" id="SignalP"/>
    </source>
</evidence>
<feature type="domain" description="Thioredoxin" evidence="3">
    <location>
        <begin position="10"/>
        <end position="139"/>
    </location>
</feature>
<evidence type="ECO:0000313" key="4">
    <source>
        <dbReference type="EMBL" id="THH35341.1"/>
    </source>
</evidence>